<dbReference type="SUPFAM" id="SSF52540">
    <property type="entry name" value="P-loop containing nucleoside triphosphate hydrolases"/>
    <property type="match status" value="1"/>
</dbReference>
<gene>
    <name evidence="6" type="ORF">BCR25_00115</name>
</gene>
<evidence type="ECO:0000313" key="7">
    <source>
        <dbReference type="Proteomes" id="UP000095094"/>
    </source>
</evidence>
<evidence type="ECO:0000259" key="5">
    <source>
        <dbReference type="PROSITE" id="PS50893"/>
    </source>
</evidence>
<dbReference type="PANTHER" id="PTHR42711">
    <property type="entry name" value="ABC TRANSPORTER ATP-BINDING PROTEIN"/>
    <property type="match status" value="1"/>
</dbReference>
<feature type="domain" description="ABC transporter" evidence="5">
    <location>
        <begin position="6"/>
        <end position="236"/>
    </location>
</feature>
<dbReference type="Proteomes" id="UP000095094">
    <property type="component" value="Unassembled WGS sequence"/>
</dbReference>
<accession>A0A1E5H6J0</accession>
<reference evidence="7" key="1">
    <citation type="submission" date="2016-09" db="EMBL/GenBank/DDBJ databases">
        <authorList>
            <person name="Gulvik C.A."/>
        </authorList>
    </citation>
    <scope>NUCLEOTIDE SEQUENCE [LARGE SCALE GENOMIC DNA]</scope>
    <source>
        <strain evidence="7">LMG 8895</strain>
    </source>
</reference>
<organism evidence="6 7">
    <name type="scientific">Enterococcus termitis</name>
    <dbReference type="NCBI Taxonomy" id="332950"/>
    <lineage>
        <taxon>Bacteria</taxon>
        <taxon>Bacillati</taxon>
        <taxon>Bacillota</taxon>
        <taxon>Bacilli</taxon>
        <taxon>Lactobacillales</taxon>
        <taxon>Enterococcaceae</taxon>
        <taxon>Enterococcus</taxon>
    </lineage>
</organism>
<dbReference type="SMART" id="SM00382">
    <property type="entry name" value="AAA"/>
    <property type="match status" value="1"/>
</dbReference>
<evidence type="ECO:0000313" key="6">
    <source>
        <dbReference type="EMBL" id="OEG20270.1"/>
    </source>
</evidence>
<proteinExistence type="inferred from homology"/>
<dbReference type="AlphaFoldDB" id="A0A1E5H6J0"/>
<dbReference type="InterPro" id="IPR050763">
    <property type="entry name" value="ABC_transporter_ATP-binding"/>
</dbReference>
<dbReference type="GO" id="GO:0005524">
    <property type="term" value="F:ATP binding"/>
    <property type="evidence" value="ECO:0007669"/>
    <property type="project" value="UniProtKB-KW"/>
</dbReference>
<dbReference type="GO" id="GO:0016887">
    <property type="term" value="F:ATP hydrolysis activity"/>
    <property type="evidence" value="ECO:0007669"/>
    <property type="project" value="InterPro"/>
</dbReference>
<dbReference type="PROSITE" id="PS00211">
    <property type="entry name" value="ABC_TRANSPORTER_1"/>
    <property type="match status" value="1"/>
</dbReference>
<evidence type="ECO:0000256" key="1">
    <source>
        <dbReference type="ARBA" id="ARBA00005417"/>
    </source>
</evidence>
<dbReference type="InterPro" id="IPR017871">
    <property type="entry name" value="ABC_transporter-like_CS"/>
</dbReference>
<keyword evidence="4 6" id="KW-0067">ATP-binding</keyword>
<name>A0A1E5H6J0_9ENTE</name>
<dbReference type="EMBL" id="MIJY01000001">
    <property type="protein sequence ID" value="OEG20270.1"/>
    <property type="molecule type" value="Genomic_DNA"/>
</dbReference>
<dbReference type="InterPro" id="IPR003439">
    <property type="entry name" value="ABC_transporter-like_ATP-bd"/>
</dbReference>
<dbReference type="RefSeq" id="WP_069661583.1">
    <property type="nucleotide sequence ID" value="NZ_JBHUJJ010000001.1"/>
</dbReference>
<comment type="similarity">
    <text evidence="1">Belongs to the ABC transporter superfamily.</text>
</comment>
<dbReference type="Gene3D" id="3.40.50.300">
    <property type="entry name" value="P-loop containing nucleotide triphosphate hydrolases"/>
    <property type="match status" value="1"/>
</dbReference>
<evidence type="ECO:0000256" key="3">
    <source>
        <dbReference type="ARBA" id="ARBA00022741"/>
    </source>
</evidence>
<keyword evidence="2" id="KW-0813">Transport</keyword>
<evidence type="ECO:0000256" key="4">
    <source>
        <dbReference type="ARBA" id="ARBA00022840"/>
    </source>
</evidence>
<sequence>MQKYNVKVEELTKSYGKKTVLKGINFTAEKGEIIGVIGKNGAGKSTFLEILMTIKDFNDGKVVVFGENLKEIDHAKLGKIKNNISAVLQPTQFYKKLKVKELLDLFRSYYGGQVNLDEIIEEFELGEHLNTFFDNLSGGWKQKVSLAIAFSSKPRLIILDEPTTGLDPHMRNVLWENITSYIKKNDSTVILSTHYMDEIEMYCDKVLFINDGVNEVFDTPENILNSGHKSINSFYLDKIAK</sequence>
<dbReference type="PROSITE" id="PS50893">
    <property type="entry name" value="ABC_TRANSPORTER_2"/>
    <property type="match status" value="1"/>
</dbReference>
<dbReference type="PATRIC" id="fig|332950.4.peg.1035"/>
<evidence type="ECO:0000256" key="2">
    <source>
        <dbReference type="ARBA" id="ARBA00022448"/>
    </source>
</evidence>
<dbReference type="Pfam" id="PF00005">
    <property type="entry name" value="ABC_tran"/>
    <property type="match status" value="1"/>
</dbReference>
<dbReference type="PANTHER" id="PTHR42711:SF5">
    <property type="entry name" value="ABC TRANSPORTER ATP-BINDING PROTEIN NATA"/>
    <property type="match status" value="1"/>
</dbReference>
<dbReference type="OrthoDB" id="9804819at2"/>
<dbReference type="CDD" id="cd03230">
    <property type="entry name" value="ABC_DR_subfamily_A"/>
    <property type="match status" value="1"/>
</dbReference>
<keyword evidence="3" id="KW-0547">Nucleotide-binding</keyword>
<comment type="caution">
    <text evidence="6">The sequence shown here is derived from an EMBL/GenBank/DDBJ whole genome shotgun (WGS) entry which is preliminary data.</text>
</comment>
<dbReference type="InterPro" id="IPR003593">
    <property type="entry name" value="AAA+_ATPase"/>
</dbReference>
<keyword evidence="7" id="KW-1185">Reference proteome</keyword>
<protein>
    <submittedName>
        <fullName evidence="6">ABC transporter ATP-binding protein</fullName>
    </submittedName>
</protein>
<dbReference type="InterPro" id="IPR027417">
    <property type="entry name" value="P-loop_NTPase"/>
</dbReference>